<comment type="caution">
    <text evidence="1">The sequence shown here is derived from an EMBL/GenBank/DDBJ whole genome shotgun (WGS) entry which is preliminary data.</text>
</comment>
<proteinExistence type="predicted"/>
<dbReference type="AlphaFoldDB" id="A0A1J9SWG6"/>
<sequence length="65" mass="7703">MEFFLEKWCKDFIKKFDCFVICYFTDAPVTLSELLHNYNSCNKKHFFVLGIIKSLNRWAYGGAPN</sequence>
<dbReference type="EMBL" id="MAOE01000123">
    <property type="protein sequence ID" value="OJD58334.1"/>
    <property type="molecule type" value="Genomic_DNA"/>
</dbReference>
<organism evidence="1 2">
    <name type="scientific">Bacillus albus</name>
    <dbReference type="NCBI Taxonomy" id="2026189"/>
    <lineage>
        <taxon>Bacteria</taxon>
        <taxon>Bacillati</taxon>
        <taxon>Bacillota</taxon>
        <taxon>Bacilli</taxon>
        <taxon>Bacillales</taxon>
        <taxon>Bacillaceae</taxon>
        <taxon>Bacillus</taxon>
        <taxon>Bacillus cereus group</taxon>
    </lineage>
</organism>
<evidence type="ECO:0000313" key="2">
    <source>
        <dbReference type="Proteomes" id="UP000181873"/>
    </source>
</evidence>
<protein>
    <submittedName>
        <fullName evidence="1">Uncharacterized protein</fullName>
    </submittedName>
</protein>
<reference evidence="1 2" key="1">
    <citation type="submission" date="2016-06" db="EMBL/GenBank/DDBJ databases">
        <title>First insights into the genetic diversity and population structure of in the Bacillus cereus group bacteria from diverse marine environments.</title>
        <authorList>
            <person name="Liu Y."/>
            <person name="Lai Q."/>
            <person name="Shao Z."/>
        </authorList>
    </citation>
    <scope>NUCLEOTIDE SEQUENCE [LARGE SCALE GENOMIC DNA]</scope>
    <source>
        <strain evidence="1 2">N35-10-2</strain>
    </source>
</reference>
<name>A0A1J9SWG6_9BACI</name>
<evidence type="ECO:0000313" key="1">
    <source>
        <dbReference type="EMBL" id="OJD58334.1"/>
    </source>
</evidence>
<accession>A0A1J9SWG6</accession>
<dbReference type="Proteomes" id="UP000181873">
    <property type="component" value="Unassembled WGS sequence"/>
</dbReference>
<gene>
    <name evidence="1" type="ORF">BAU25_18670</name>
</gene>